<dbReference type="EMBL" id="CP049742">
    <property type="protein sequence ID" value="QPC46784.1"/>
    <property type="molecule type" value="Genomic_DNA"/>
</dbReference>
<feature type="transmembrane region" description="Helical" evidence="6">
    <location>
        <begin position="411"/>
        <end position="433"/>
    </location>
</feature>
<keyword evidence="5 6" id="KW-0472">Membrane</keyword>
<dbReference type="Proteomes" id="UP000593626">
    <property type="component" value="Chromosome"/>
</dbReference>
<evidence type="ECO:0000256" key="6">
    <source>
        <dbReference type="SAM" id="Phobius"/>
    </source>
</evidence>
<keyword evidence="2" id="KW-1003">Cell membrane</keyword>
<feature type="transmembrane region" description="Helical" evidence="6">
    <location>
        <begin position="293"/>
        <end position="316"/>
    </location>
</feature>
<evidence type="ECO:0000256" key="1">
    <source>
        <dbReference type="ARBA" id="ARBA00004651"/>
    </source>
</evidence>
<dbReference type="KEGG" id="mcui:G8O30_07310"/>
<gene>
    <name evidence="8" type="ORF">G8O30_07310</name>
</gene>
<feature type="transmembrane region" description="Helical" evidence="6">
    <location>
        <begin position="618"/>
        <end position="641"/>
    </location>
</feature>
<dbReference type="PANTHER" id="PTHR30287:SF2">
    <property type="entry name" value="BLL1001 PROTEIN"/>
    <property type="match status" value="1"/>
</dbReference>
<evidence type="ECO:0000256" key="2">
    <source>
        <dbReference type="ARBA" id="ARBA00022475"/>
    </source>
</evidence>
<proteinExistence type="predicted"/>
<dbReference type="InterPro" id="IPR003838">
    <property type="entry name" value="ABC3_permease_C"/>
</dbReference>
<dbReference type="AlphaFoldDB" id="A0A7S8CB78"/>
<evidence type="ECO:0000256" key="3">
    <source>
        <dbReference type="ARBA" id="ARBA00022692"/>
    </source>
</evidence>
<keyword evidence="3 6" id="KW-0812">Transmembrane</keyword>
<feature type="transmembrane region" description="Helical" evidence="6">
    <location>
        <begin position="701"/>
        <end position="725"/>
    </location>
</feature>
<keyword evidence="9" id="KW-1185">Reference proteome</keyword>
<keyword evidence="4 6" id="KW-1133">Transmembrane helix</keyword>
<sequence length="748" mass="83822">MKSLRRAVFRQMKLQKASLIGAWLLLFLGAFLFVLLSHSSTVVEDNFKTFRDTSDQEDVHVFISTPIEEQDIASLQTNEISVEQRFTLDAEVENLDNSTVRLFTITERINVPFVQEGRMPKDPQEVALSDMFANEHDIKLGDTILLGSNEFLVVGLVYAPDYIFPLRNENDLINDPKAFGLGYVLEDSMRLLPTKPATMLVARVEDSEGLAMFKSKVEQFTPIVKELQAEDNPRIGYIETELQGTKVFSYFFPFLILALSIAMVTMMISRSLVSQKKQLGTLRALGVGKRDIILAYTSIPFVLGVSSSFLGILGGITLTKQMTQLYTTYFHIPIVTVLPSNWFDLVLISILPTLFLCGVFFIYGNRLLHQPVLDLLRGESSSKKQTFKSRNVLSSLPFSLRFRFRIIESGIGRAIFLFLSVIFATFLLLIGLFSMNAVDEMMDASFGKESKFEAMVFYQSIQQSIDHKEAFSLSTFSFSVEEENFNGSLFGVESDNRLLTLKNEKEEDLLRSLDKGLVINKVTAAIAELEIGDEYTIVLGNGKKVTEQVVGIANLYNGVDVYTTRDKVNSWLALPKGSYLGEYKETSSKVSENVLQVISKTDMQNATDQSMGATKGSIYVMSAVAFIIGALIMSLIARMIIEENSTSISLLKVMGYEQRAISSMLLAGYYPIVLLAFIVAVPLTVFSLESLLLTQVKQTQMIFPITAKPIFIIIGFAIISLSYVVSTQLAKRRLKHISLQEVLKRQER</sequence>
<protein>
    <submittedName>
        <fullName evidence="8">ABC transporter permease</fullName>
    </submittedName>
</protein>
<evidence type="ECO:0000259" key="7">
    <source>
        <dbReference type="Pfam" id="PF02687"/>
    </source>
</evidence>
<dbReference type="PANTHER" id="PTHR30287">
    <property type="entry name" value="MEMBRANE COMPONENT OF PREDICTED ABC SUPERFAMILY METABOLITE UPTAKE TRANSPORTER"/>
    <property type="match status" value="1"/>
</dbReference>
<evidence type="ECO:0000256" key="4">
    <source>
        <dbReference type="ARBA" id="ARBA00022989"/>
    </source>
</evidence>
<organism evidence="8 9">
    <name type="scientific">Mangrovibacillus cuniculi</name>
    <dbReference type="NCBI Taxonomy" id="2593652"/>
    <lineage>
        <taxon>Bacteria</taxon>
        <taxon>Bacillati</taxon>
        <taxon>Bacillota</taxon>
        <taxon>Bacilli</taxon>
        <taxon>Bacillales</taxon>
        <taxon>Bacillaceae</taxon>
        <taxon>Mangrovibacillus</taxon>
    </lineage>
</organism>
<reference evidence="8 9" key="1">
    <citation type="submission" date="2019-07" db="EMBL/GenBank/DDBJ databases">
        <title>Genome sequence of 2 isolates from Red Sea Mangroves.</title>
        <authorList>
            <person name="Sefrji F."/>
            <person name="Michoud G."/>
            <person name="Merlino G."/>
            <person name="Daffonchio D."/>
        </authorList>
    </citation>
    <scope>NUCLEOTIDE SEQUENCE [LARGE SCALE GENOMIC DNA]</scope>
    <source>
        <strain evidence="8 9">R1DC41</strain>
    </source>
</reference>
<comment type="subcellular location">
    <subcellularLocation>
        <location evidence="1">Cell membrane</location>
        <topology evidence="1">Multi-pass membrane protein</topology>
    </subcellularLocation>
</comment>
<dbReference type="GO" id="GO:0005886">
    <property type="term" value="C:plasma membrane"/>
    <property type="evidence" value="ECO:0007669"/>
    <property type="project" value="UniProtKB-SubCell"/>
</dbReference>
<accession>A0A7S8CB78</accession>
<feature type="domain" description="ABC3 transporter permease C-terminal" evidence="7">
    <location>
        <begin position="251"/>
        <end position="371"/>
    </location>
</feature>
<name>A0A7S8CB78_9BACI</name>
<dbReference type="InterPro" id="IPR038766">
    <property type="entry name" value="Membrane_comp_ABC_pdt"/>
</dbReference>
<feature type="transmembrane region" description="Helical" evidence="6">
    <location>
        <begin position="342"/>
        <end position="363"/>
    </location>
</feature>
<evidence type="ECO:0000313" key="9">
    <source>
        <dbReference type="Proteomes" id="UP000593626"/>
    </source>
</evidence>
<feature type="domain" description="ABC3 transporter permease C-terminal" evidence="7">
    <location>
        <begin position="620"/>
        <end position="738"/>
    </location>
</feature>
<feature type="transmembrane region" description="Helical" evidence="6">
    <location>
        <begin position="250"/>
        <end position="273"/>
    </location>
</feature>
<evidence type="ECO:0000313" key="8">
    <source>
        <dbReference type="EMBL" id="QPC46784.1"/>
    </source>
</evidence>
<evidence type="ECO:0000256" key="5">
    <source>
        <dbReference type="ARBA" id="ARBA00023136"/>
    </source>
</evidence>
<feature type="transmembrane region" description="Helical" evidence="6">
    <location>
        <begin position="661"/>
        <end position="681"/>
    </location>
</feature>
<dbReference type="RefSeq" id="WP_239674319.1">
    <property type="nucleotide sequence ID" value="NZ_CP049742.1"/>
</dbReference>
<dbReference type="Pfam" id="PF02687">
    <property type="entry name" value="FtsX"/>
    <property type="match status" value="2"/>
</dbReference>